<organism evidence="2 3">
    <name type="scientific">Hibiscus sabdariffa</name>
    <name type="common">roselle</name>
    <dbReference type="NCBI Taxonomy" id="183260"/>
    <lineage>
        <taxon>Eukaryota</taxon>
        <taxon>Viridiplantae</taxon>
        <taxon>Streptophyta</taxon>
        <taxon>Embryophyta</taxon>
        <taxon>Tracheophyta</taxon>
        <taxon>Spermatophyta</taxon>
        <taxon>Magnoliopsida</taxon>
        <taxon>eudicotyledons</taxon>
        <taxon>Gunneridae</taxon>
        <taxon>Pentapetalae</taxon>
        <taxon>rosids</taxon>
        <taxon>malvids</taxon>
        <taxon>Malvales</taxon>
        <taxon>Malvaceae</taxon>
        <taxon>Malvoideae</taxon>
        <taxon>Hibiscus</taxon>
    </lineage>
</organism>
<proteinExistence type="predicted"/>
<comment type="caution">
    <text evidence="2">The sequence shown here is derived from an EMBL/GenBank/DDBJ whole genome shotgun (WGS) entry which is preliminary data.</text>
</comment>
<feature type="region of interest" description="Disordered" evidence="1">
    <location>
        <begin position="83"/>
        <end position="106"/>
    </location>
</feature>
<keyword evidence="3" id="KW-1185">Reference proteome</keyword>
<name>A0ABR2QBC5_9ROSI</name>
<dbReference type="Proteomes" id="UP001396334">
    <property type="component" value="Unassembled WGS sequence"/>
</dbReference>
<evidence type="ECO:0000313" key="3">
    <source>
        <dbReference type="Proteomes" id="UP001396334"/>
    </source>
</evidence>
<accession>A0ABR2QBC5</accession>
<reference evidence="2 3" key="1">
    <citation type="journal article" date="2024" name="G3 (Bethesda)">
        <title>Genome assembly of Hibiscus sabdariffa L. provides insights into metabolisms of medicinal natural products.</title>
        <authorList>
            <person name="Kim T."/>
        </authorList>
    </citation>
    <scope>NUCLEOTIDE SEQUENCE [LARGE SCALE GENOMIC DNA]</scope>
    <source>
        <strain evidence="2">TK-2024</strain>
        <tissue evidence="2">Old leaves</tissue>
    </source>
</reference>
<sequence length="106" mass="11665">MQTGYSKASSVLGAENLQKDCMKTMYEGSKRRKAELELQGGSVAIADEQRCSLVEHEKLSRYGGCNPSIEDLMRNAFDIARHSSSVSTGKRSTRTVGHAEELLNAR</sequence>
<dbReference type="EMBL" id="JBBPBN010000042">
    <property type="protein sequence ID" value="KAK8997864.1"/>
    <property type="molecule type" value="Genomic_DNA"/>
</dbReference>
<gene>
    <name evidence="2" type="ORF">V6N11_012400</name>
</gene>
<evidence type="ECO:0000256" key="1">
    <source>
        <dbReference type="SAM" id="MobiDB-lite"/>
    </source>
</evidence>
<feature type="compositionally biased region" description="Basic and acidic residues" evidence="1">
    <location>
        <begin position="97"/>
        <end position="106"/>
    </location>
</feature>
<protein>
    <submittedName>
        <fullName evidence="2">Uncharacterized protein</fullName>
    </submittedName>
</protein>
<evidence type="ECO:0000313" key="2">
    <source>
        <dbReference type="EMBL" id="KAK8997864.1"/>
    </source>
</evidence>